<feature type="domain" description="EF-hand" evidence="1">
    <location>
        <begin position="134"/>
        <end position="169"/>
    </location>
</feature>
<dbReference type="STRING" id="402734.SAMN05660918_2897"/>
<protein>
    <recommendedName>
        <fullName evidence="1">EF-hand domain-containing protein</fullName>
    </recommendedName>
</protein>
<evidence type="ECO:0000313" key="3">
    <source>
        <dbReference type="Proteomes" id="UP000199702"/>
    </source>
</evidence>
<dbReference type="PROSITE" id="PS00018">
    <property type="entry name" value="EF_HAND_1"/>
    <property type="match status" value="1"/>
</dbReference>
<accession>A0A1H6XYT7</accession>
<sequence length="232" mass="26376">MNMKNFIYILLASSVMIFSCQEEKAKPKVKYTEKEAKSPEKDTTKLEVADLPIQFVGSNVLVYTIGNLTLGDINKKGSYETTSYEGVAGFNVSNSMENEITGYLQNLKFQTIGTDSLHVLTDKVMLIERVSFIKNNKMLVYILADADTNQDGVIDSNDIKSLYTSTELGKNFTKISTDLQELVDWKHIESTGKIYFRTIEDANKNGEFDKKDKIHYHFLNLKDSKVSEYFPL</sequence>
<reference evidence="3" key="1">
    <citation type="submission" date="2016-10" db="EMBL/GenBank/DDBJ databases">
        <authorList>
            <person name="Varghese N."/>
            <person name="Submissions S."/>
        </authorList>
    </citation>
    <scope>NUCLEOTIDE SEQUENCE [LARGE SCALE GENOMIC DNA]</scope>
    <source>
        <strain evidence="3">DSM 17934</strain>
    </source>
</reference>
<dbReference type="InterPro" id="IPR002048">
    <property type="entry name" value="EF_hand_dom"/>
</dbReference>
<name>A0A1H6XYT7_9FLAO</name>
<evidence type="ECO:0000313" key="2">
    <source>
        <dbReference type="EMBL" id="SEJ30010.1"/>
    </source>
</evidence>
<dbReference type="GO" id="GO:0005509">
    <property type="term" value="F:calcium ion binding"/>
    <property type="evidence" value="ECO:0007669"/>
    <property type="project" value="InterPro"/>
</dbReference>
<dbReference type="PROSITE" id="PS50222">
    <property type="entry name" value="EF_HAND_2"/>
    <property type="match status" value="1"/>
</dbReference>
<gene>
    <name evidence="2" type="ORF">SAMN05660918_2897</name>
</gene>
<dbReference type="Proteomes" id="UP000199702">
    <property type="component" value="Unassembled WGS sequence"/>
</dbReference>
<proteinExistence type="predicted"/>
<organism evidence="2 3">
    <name type="scientific">Flavobacterium terrigena</name>
    <dbReference type="NCBI Taxonomy" id="402734"/>
    <lineage>
        <taxon>Bacteria</taxon>
        <taxon>Pseudomonadati</taxon>
        <taxon>Bacteroidota</taxon>
        <taxon>Flavobacteriia</taxon>
        <taxon>Flavobacteriales</taxon>
        <taxon>Flavobacteriaceae</taxon>
        <taxon>Flavobacterium</taxon>
    </lineage>
</organism>
<dbReference type="EMBL" id="FNYA01000009">
    <property type="protein sequence ID" value="SEJ30010.1"/>
    <property type="molecule type" value="Genomic_DNA"/>
</dbReference>
<evidence type="ECO:0000259" key="1">
    <source>
        <dbReference type="PROSITE" id="PS50222"/>
    </source>
</evidence>
<dbReference type="InterPro" id="IPR018247">
    <property type="entry name" value="EF_Hand_1_Ca_BS"/>
</dbReference>
<keyword evidence="3" id="KW-1185">Reference proteome</keyword>
<dbReference type="AlphaFoldDB" id="A0A1H6XYT7"/>
<dbReference type="PROSITE" id="PS51257">
    <property type="entry name" value="PROKAR_LIPOPROTEIN"/>
    <property type="match status" value="1"/>
</dbReference>